<protein>
    <submittedName>
        <fullName evidence="9">Uncharacterized protein</fullName>
    </submittedName>
</protein>
<accession>A0A9D4N237</accession>
<evidence type="ECO:0000256" key="1">
    <source>
        <dbReference type="ARBA" id="ARBA00004141"/>
    </source>
</evidence>
<proteinExistence type="inferred from homology"/>
<keyword evidence="4 8" id="KW-0812">Transmembrane</keyword>
<feature type="region of interest" description="Disordered" evidence="7">
    <location>
        <begin position="100"/>
        <end position="134"/>
    </location>
</feature>
<gene>
    <name evidence="9" type="ORF">DPMN_009395</name>
</gene>
<dbReference type="AlphaFoldDB" id="A0A9D4N237"/>
<organism evidence="9 10">
    <name type="scientific">Dreissena polymorpha</name>
    <name type="common">Zebra mussel</name>
    <name type="synonym">Mytilus polymorpha</name>
    <dbReference type="NCBI Taxonomy" id="45954"/>
    <lineage>
        <taxon>Eukaryota</taxon>
        <taxon>Metazoa</taxon>
        <taxon>Spiralia</taxon>
        <taxon>Lophotrochozoa</taxon>
        <taxon>Mollusca</taxon>
        <taxon>Bivalvia</taxon>
        <taxon>Autobranchia</taxon>
        <taxon>Heteroconchia</taxon>
        <taxon>Euheterodonta</taxon>
        <taxon>Imparidentia</taxon>
        <taxon>Neoheterodontei</taxon>
        <taxon>Myida</taxon>
        <taxon>Dreissenoidea</taxon>
        <taxon>Dreissenidae</taxon>
        <taxon>Dreissena</taxon>
    </lineage>
</organism>
<reference evidence="9" key="1">
    <citation type="journal article" date="2019" name="bioRxiv">
        <title>The Genome of the Zebra Mussel, Dreissena polymorpha: A Resource for Invasive Species Research.</title>
        <authorList>
            <person name="McCartney M.A."/>
            <person name="Auch B."/>
            <person name="Kono T."/>
            <person name="Mallez S."/>
            <person name="Zhang Y."/>
            <person name="Obille A."/>
            <person name="Becker A."/>
            <person name="Abrahante J.E."/>
            <person name="Garbe J."/>
            <person name="Badalamenti J.P."/>
            <person name="Herman A."/>
            <person name="Mangelson H."/>
            <person name="Liachko I."/>
            <person name="Sullivan S."/>
            <person name="Sone E.D."/>
            <person name="Koren S."/>
            <person name="Silverstein K.A.T."/>
            <person name="Beckman K.B."/>
            <person name="Gohl D.M."/>
        </authorList>
    </citation>
    <scope>NUCLEOTIDE SEQUENCE</scope>
    <source>
        <strain evidence="9">Duluth1</strain>
        <tissue evidence="9">Whole animal</tissue>
    </source>
</reference>
<evidence type="ECO:0000256" key="2">
    <source>
        <dbReference type="ARBA" id="ARBA00006772"/>
    </source>
</evidence>
<sequence>DTTMLFLGGLIIAVALEETGLHTRISLCVMMLVGAQPIMLMLGLMTTTAFLSMWISNTAAASMMIPIIMAVSKTVKDVRIKSARAAASSNGQANEAFQMAGTDSDKDVVKDTSHQNHTVSTEEPSSEETSGDECLSKVEKVELDRLSKGLALSVAYGANIGGIATLTGTPPNLVLKQIADSFYNEYGQGESPLSFAKWMGFAFPMALICLVLAWLWLSLVFLRLSCFRKMDPEAKVAISGVIRDQLKKLGWISLAELQMLIIFILLVVLWLFREPPNIKGWGIIFPTDKKGKSYLSDSTPCILLSVLLFLLPSERPNVFGWFKGGTPGYKPLLKWSVAVEKLPWGVIVLLGGGFAMANASQVSGLSEWLGHKLKSLGGQETWVMNLIISLIVATATEVSSNTATAQLLLPILLNLSLTIGENPLYLMISCAVACSYAFMLPVATPPNAIVFSTGFLSIPDMALVGIPMNIIGIACLTLAINTWGKEMFDLGELQPFLRNVTAKNDSLVGLCI</sequence>
<comment type="similarity">
    <text evidence="2">Belongs to the SLC13A/DASS transporter (TC 2.A.47) family. NADC subfamily.</text>
</comment>
<keyword evidence="5 8" id="KW-1133">Transmembrane helix</keyword>
<evidence type="ECO:0000256" key="7">
    <source>
        <dbReference type="SAM" id="MobiDB-lite"/>
    </source>
</evidence>
<keyword evidence="3" id="KW-0813">Transport</keyword>
<dbReference type="Proteomes" id="UP000828390">
    <property type="component" value="Unassembled WGS sequence"/>
</dbReference>
<dbReference type="GO" id="GO:0015141">
    <property type="term" value="F:succinate transmembrane transporter activity"/>
    <property type="evidence" value="ECO:0007669"/>
    <property type="project" value="UniProtKB-ARBA"/>
</dbReference>
<feature type="transmembrane region" description="Helical" evidence="8">
    <location>
        <begin position="249"/>
        <end position="273"/>
    </location>
</feature>
<evidence type="ECO:0000256" key="8">
    <source>
        <dbReference type="SAM" id="Phobius"/>
    </source>
</evidence>
<feature type="transmembrane region" description="Helical" evidence="8">
    <location>
        <begin position="149"/>
        <end position="167"/>
    </location>
</feature>
<comment type="subcellular location">
    <subcellularLocation>
        <location evidence="1">Membrane</location>
        <topology evidence="1">Multi-pass membrane protein</topology>
    </subcellularLocation>
</comment>
<evidence type="ECO:0000313" key="9">
    <source>
        <dbReference type="EMBL" id="KAH3885402.1"/>
    </source>
</evidence>
<dbReference type="EMBL" id="JAIWYP010000001">
    <property type="protein sequence ID" value="KAH3885402.1"/>
    <property type="molecule type" value="Genomic_DNA"/>
</dbReference>
<dbReference type="PANTHER" id="PTHR10283">
    <property type="entry name" value="SOLUTE CARRIER FAMILY 13 MEMBER"/>
    <property type="match status" value="1"/>
</dbReference>
<keyword evidence="6 8" id="KW-0472">Membrane</keyword>
<dbReference type="Pfam" id="PF00939">
    <property type="entry name" value="Na_sulph_symp"/>
    <property type="match status" value="1"/>
</dbReference>
<evidence type="ECO:0000256" key="4">
    <source>
        <dbReference type="ARBA" id="ARBA00022692"/>
    </source>
</evidence>
<dbReference type="GO" id="GO:0005886">
    <property type="term" value="C:plasma membrane"/>
    <property type="evidence" value="ECO:0007669"/>
    <property type="project" value="TreeGrafter"/>
</dbReference>
<name>A0A9D4N237_DREPO</name>
<feature type="transmembrane region" description="Helical" evidence="8">
    <location>
        <begin position="25"/>
        <end position="45"/>
    </location>
</feature>
<comment type="caution">
    <text evidence="9">The sequence shown here is derived from an EMBL/GenBank/DDBJ whole genome shotgun (WGS) entry which is preliminary data.</text>
</comment>
<feature type="transmembrane region" description="Helical" evidence="8">
    <location>
        <begin position="342"/>
        <end position="362"/>
    </location>
</feature>
<feature type="transmembrane region" description="Helical" evidence="8">
    <location>
        <begin position="462"/>
        <end position="480"/>
    </location>
</feature>
<dbReference type="InterPro" id="IPR001898">
    <property type="entry name" value="SLC13A/DASS"/>
</dbReference>
<evidence type="ECO:0000256" key="3">
    <source>
        <dbReference type="ARBA" id="ARBA00022448"/>
    </source>
</evidence>
<feature type="non-terminal residue" evidence="9">
    <location>
        <position position="512"/>
    </location>
</feature>
<dbReference type="PANTHER" id="PTHR10283:SF82">
    <property type="entry name" value="SOLUTE CARRIER FAMILY 13 MEMBER 2"/>
    <property type="match status" value="1"/>
</dbReference>
<dbReference type="InterPro" id="IPR031312">
    <property type="entry name" value="Na/sul_symport_CS"/>
</dbReference>
<feature type="transmembrane region" description="Helical" evidence="8">
    <location>
        <begin position="424"/>
        <end position="442"/>
    </location>
</feature>
<evidence type="ECO:0000256" key="5">
    <source>
        <dbReference type="ARBA" id="ARBA00022989"/>
    </source>
</evidence>
<reference evidence="9" key="2">
    <citation type="submission" date="2020-11" db="EMBL/GenBank/DDBJ databases">
        <authorList>
            <person name="McCartney M.A."/>
            <person name="Auch B."/>
            <person name="Kono T."/>
            <person name="Mallez S."/>
            <person name="Becker A."/>
            <person name="Gohl D.M."/>
            <person name="Silverstein K.A.T."/>
            <person name="Koren S."/>
            <person name="Bechman K.B."/>
            <person name="Herman A."/>
            <person name="Abrahante J.E."/>
            <person name="Garbe J."/>
        </authorList>
    </citation>
    <scope>NUCLEOTIDE SEQUENCE</scope>
    <source>
        <strain evidence="9">Duluth1</strain>
        <tissue evidence="9">Whole animal</tissue>
    </source>
</reference>
<feature type="compositionally biased region" description="Basic and acidic residues" evidence="7">
    <location>
        <begin position="103"/>
        <end position="114"/>
    </location>
</feature>
<dbReference type="PROSITE" id="PS01271">
    <property type="entry name" value="NA_SULFATE"/>
    <property type="match status" value="1"/>
</dbReference>
<feature type="transmembrane region" description="Helical" evidence="8">
    <location>
        <begin position="201"/>
        <end position="222"/>
    </location>
</feature>
<keyword evidence="10" id="KW-1185">Reference proteome</keyword>
<evidence type="ECO:0000256" key="6">
    <source>
        <dbReference type="ARBA" id="ARBA00023136"/>
    </source>
</evidence>
<evidence type="ECO:0000313" key="10">
    <source>
        <dbReference type="Proteomes" id="UP000828390"/>
    </source>
</evidence>